<feature type="domain" description="DUF6259" evidence="1">
    <location>
        <begin position="673"/>
        <end position="970"/>
    </location>
</feature>
<evidence type="ECO:0000259" key="1">
    <source>
        <dbReference type="Pfam" id="PF19773"/>
    </source>
</evidence>
<name>A0A286RD81_9BACT</name>
<gene>
    <name evidence="2" type="ORF">THTE_1295</name>
</gene>
<proteinExistence type="predicted"/>
<dbReference type="EMBL" id="CP018477">
    <property type="protein sequence ID" value="ASV73897.1"/>
    <property type="molecule type" value="Genomic_DNA"/>
</dbReference>
<dbReference type="AlphaFoldDB" id="A0A286RD81"/>
<dbReference type="Proteomes" id="UP000215086">
    <property type="component" value="Chromosome"/>
</dbReference>
<dbReference type="KEGG" id="ttf:THTE_1295"/>
<dbReference type="RefSeq" id="WP_095414372.1">
    <property type="nucleotide sequence ID" value="NZ_CP018477.1"/>
</dbReference>
<accession>A0A286RD81</accession>
<keyword evidence="3" id="KW-1185">Reference proteome</keyword>
<evidence type="ECO:0000313" key="2">
    <source>
        <dbReference type="EMBL" id="ASV73897.1"/>
    </source>
</evidence>
<evidence type="ECO:0000313" key="3">
    <source>
        <dbReference type="Proteomes" id="UP000215086"/>
    </source>
</evidence>
<sequence>MPCQVNLGLMFHTLLDCSSLRCHTQTSQARTMFRGAVLVLLLGGFPVHTLTASEPVLRINRPAPDGLVVAEVNLTPTFQACGMTPGDWRGLRGYLETGDAVPLQFIPAVDFDAQSNFLGTLIVSLPRPDVQSIRLRFETPSRLPTAWDGTVQTGAVRIRCDLEHQAGFPVEFVYSEPSKTFHVSRWADRVHDRQLGSFLLTNDPQPEVTKLSEGPLCTVIRIRARYGATQQNPPPGQPSAVYDWIYFHDRPLILVQAVASQTSIHPWNEHHFLELQFNQKEMPRWTVADPMENGSFANTQQSQRGPQWGFISDDDHALAMLAAGTVLIYDAPAEDGNYIQACGERAWQTWDTPLVKKSAVIWLGPTEKAASELASLSQAWPRREKVVATTLELSRLLAELRAKYHKLPAEERQQTWWQLAAEELEKRGELKQAIAVLNGEMPAQWSVISAGELGLILERTGEGVEILGLYDIPQGRLLASSQESPLFDLTLQDTAHPESPARHLRADRGWEIVTAEQKDAIKLAWKSPRDLPGAPLEVEATAEPNAATSSLTWAVSIRNVPSPWSVRQVTFPQLAISDLGPQGCVLYPQGCGIVTPDPWSHNFQYQGRYPSGWTTMQFLAAYEPTLKTGLYVGLHDPFASTKEMAIRTISEMRLLQVAYEHPAPDMGKPENDFTLSGQAVWRLLRGDWYDASQIYREWVVREARWYPQLGEGGRQDTPLWMRELPLWALYGGPTDECAEQTIRFAEYFGVPCGVHWYNWHMNPFDNDYPHYFPTKPEFPPGVETLRKAGIHVMPYINGRLWDTRDKGLEDWQFTQRALPAATKNEKHEPFIETYGSKESDGSPVRLAVMCPTTELWQSTVREIVLRLFREFKVDAVYIDQIAAAAPTLCCDPTHGHPLGGGHWWTEGYWHLLEKVRQEKPADCMLTTECNGEPYIRWMDGYLTWHWQYDGQVPAFPAVYGGAIQMFGRSYGGGPTRDLALRMRAAQQLVFGEQLGWISPAVVNEKENAEFLKQLAQLRWQLREYFYAGRMLRPPQSDRPVPTVKADWQWGGTRWVTTNAILSGCWWQPGKSRAVVIAVNVSDQPVETTLIADLAPAFSSDTPLRVEPVGPAPAVTAETSPAGVRVPLTIPPRSAWAWQVTPQ</sequence>
<dbReference type="Pfam" id="PF19773">
    <property type="entry name" value="DUF6259"/>
    <property type="match status" value="1"/>
</dbReference>
<reference evidence="2 3" key="1">
    <citation type="journal article" name="Front. Microbiol.">
        <title>Sugar Metabolism of the First Thermophilic Planctomycete Thermogutta terrifontis: Comparative Genomic and Transcriptomic Approaches.</title>
        <authorList>
            <person name="Elcheninov A.G."/>
            <person name="Menzel P."/>
            <person name="Gudbergsdottir S.R."/>
            <person name="Slesarev A.I."/>
            <person name="Kadnikov V.V."/>
            <person name="Krogh A."/>
            <person name="Bonch-Osmolovskaya E.A."/>
            <person name="Peng X."/>
            <person name="Kublanov I.V."/>
        </authorList>
    </citation>
    <scope>NUCLEOTIDE SEQUENCE [LARGE SCALE GENOMIC DNA]</scope>
    <source>
        <strain evidence="2 3">R1</strain>
    </source>
</reference>
<dbReference type="OrthoDB" id="1097392at2"/>
<organism evidence="2 3">
    <name type="scientific">Thermogutta terrifontis</name>
    <dbReference type="NCBI Taxonomy" id="1331910"/>
    <lineage>
        <taxon>Bacteria</taxon>
        <taxon>Pseudomonadati</taxon>
        <taxon>Planctomycetota</taxon>
        <taxon>Planctomycetia</taxon>
        <taxon>Pirellulales</taxon>
        <taxon>Thermoguttaceae</taxon>
        <taxon>Thermogutta</taxon>
    </lineage>
</organism>
<dbReference type="InterPro" id="IPR046226">
    <property type="entry name" value="DUF6259"/>
</dbReference>
<protein>
    <recommendedName>
        <fullName evidence="1">DUF6259 domain-containing protein</fullName>
    </recommendedName>
</protein>